<dbReference type="SUPFAM" id="SSF55469">
    <property type="entry name" value="FMN-dependent nitroreductase-like"/>
    <property type="match status" value="1"/>
</dbReference>
<dbReference type="PANTHER" id="PTHR23026">
    <property type="entry name" value="NADPH NITROREDUCTASE"/>
    <property type="match status" value="1"/>
</dbReference>
<keyword evidence="3" id="KW-0560">Oxidoreductase</keyword>
<reference evidence="6" key="1">
    <citation type="submission" date="2016-10" db="EMBL/GenBank/DDBJ databases">
        <authorList>
            <person name="Varghese N."/>
            <person name="Submissions S."/>
        </authorList>
    </citation>
    <scope>NUCLEOTIDE SEQUENCE [LARGE SCALE GENOMIC DNA]</scope>
    <source>
        <strain evidence="6">DSM 28453</strain>
    </source>
</reference>
<evidence type="ECO:0000256" key="1">
    <source>
        <dbReference type="ARBA" id="ARBA00022630"/>
    </source>
</evidence>
<dbReference type="PANTHER" id="PTHR23026:SF90">
    <property type="entry name" value="IODOTYROSINE DEIODINASE 1"/>
    <property type="match status" value="1"/>
</dbReference>
<dbReference type="RefSeq" id="WP_093324385.1">
    <property type="nucleotide sequence ID" value="NZ_FOSZ01000005.1"/>
</dbReference>
<dbReference type="InterPro" id="IPR000415">
    <property type="entry name" value="Nitroreductase-like"/>
</dbReference>
<gene>
    <name evidence="5" type="ORF">SAMN04488036_105176</name>
</gene>
<dbReference type="CDD" id="cd02136">
    <property type="entry name" value="PnbA_NfnB-like"/>
    <property type="match status" value="1"/>
</dbReference>
<evidence type="ECO:0000313" key="6">
    <source>
        <dbReference type="Proteomes" id="UP000198851"/>
    </source>
</evidence>
<name>A0A1I4F611_9RHOB</name>
<dbReference type="OrthoDB" id="9802510at2"/>
<proteinExistence type="predicted"/>
<keyword evidence="1" id="KW-0285">Flavoprotein</keyword>
<dbReference type="Gene3D" id="3.40.109.10">
    <property type="entry name" value="NADH Oxidase"/>
    <property type="match status" value="1"/>
</dbReference>
<sequence>MTHHAALQELLGSRFSCRAFRADPVPHEVISQILLDAGRAPSWCNAQPWKVILTSGAETDAFRDVMAAAYDSGKPAPDYPFPATYSGAHLQRRRTCGMQLYEAVGIGRGDRTARAAQMRENYTFFGAPHVAVVTCPNELGPYGVLDCGGFITAFCLSAQAQGIGTVPQAALSLFSDAIRDHFDIPEDRKVLAAISFGYGKEDAPINRFRTDRAELDEFVEWKS</sequence>
<evidence type="ECO:0000259" key="4">
    <source>
        <dbReference type="Pfam" id="PF00881"/>
    </source>
</evidence>
<evidence type="ECO:0000256" key="2">
    <source>
        <dbReference type="ARBA" id="ARBA00022643"/>
    </source>
</evidence>
<dbReference type="AlphaFoldDB" id="A0A1I4F611"/>
<protein>
    <submittedName>
        <fullName evidence="5">Nitroreductase</fullName>
    </submittedName>
</protein>
<dbReference type="InterPro" id="IPR050627">
    <property type="entry name" value="Nitroreductase/BluB"/>
</dbReference>
<accession>A0A1I4F611</accession>
<evidence type="ECO:0000313" key="5">
    <source>
        <dbReference type="EMBL" id="SFL12267.1"/>
    </source>
</evidence>
<dbReference type="GO" id="GO:0016491">
    <property type="term" value="F:oxidoreductase activity"/>
    <property type="evidence" value="ECO:0007669"/>
    <property type="project" value="UniProtKB-KW"/>
</dbReference>
<organism evidence="5 6">
    <name type="scientific">Shimia haliotis</name>
    <dbReference type="NCBI Taxonomy" id="1280847"/>
    <lineage>
        <taxon>Bacteria</taxon>
        <taxon>Pseudomonadati</taxon>
        <taxon>Pseudomonadota</taxon>
        <taxon>Alphaproteobacteria</taxon>
        <taxon>Rhodobacterales</taxon>
        <taxon>Roseobacteraceae</taxon>
    </lineage>
</organism>
<dbReference type="InterPro" id="IPR029479">
    <property type="entry name" value="Nitroreductase"/>
</dbReference>
<keyword evidence="6" id="KW-1185">Reference proteome</keyword>
<dbReference type="STRING" id="1280847.SAMN04488036_105176"/>
<dbReference type="Proteomes" id="UP000198851">
    <property type="component" value="Unassembled WGS sequence"/>
</dbReference>
<feature type="domain" description="Nitroreductase" evidence="4">
    <location>
        <begin position="13"/>
        <end position="198"/>
    </location>
</feature>
<dbReference type="EMBL" id="FOSZ01000005">
    <property type="protein sequence ID" value="SFL12267.1"/>
    <property type="molecule type" value="Genomic_DNA"/>
</dbReference>
<evidence type="ECO:0000256" key="3">
    <source>
        <dbReference type="ARBA" id="ARBA00023002"/>
    </source>
</evidence>
<dbReference type="Pfam" id="PF00881">
    <property type="entry name" value="Nitroreductase"/>
    <property type="match status" value="1"/>
</dbReference>
<keyword evidence="2" id="KW-0288">FMN</keyword>